<dbReference type="AlphaFoldDB" id="A0A0C2ZU03"/>
<accession>A0A0C2ZU03</accession>
<organism evidence="1 2">
    <name type="scientific">Scleroderma citrinum Foug A</name>
    <dbReference type="NCBI Taxonomy" id="1036808"/>
    <lineage>
        <taxon>Eukaryota</taxon>
        <taxon>Fungi</taxon>
        <taxon>Dikarya</taxon>
        <taxon>Basidiomycota</taxon>
        <taxon>Agaricomycotina</taxon>
        <taxon>Agaricomycetes</taxon>
        <taxon>Agaricomycetidae</taxon>
        <taxon>Boletales</taxon>
        <taxon>Sclerodermatineae</taxon>
        <taxon>Sclerodermataceae</taxon>
        <taxon>Scleroderma</taxon>
    </lineage>
</organism>
<reference evidence="1 2" key="1">
    <citation type="submission" date="2014-04" db="EMBL/GenBank/DDBJ databases">
        <authorList>
            <consortium name="DOE Joint Genome Institute"/>
            <person name="Kuo A."/>
            <person name="Kohler A."/>
            <person name="Nagy L.G."/>
            <person name="Floudas D."/>
            <person name="Copeland A."/>
            <person name="Barry K.W."/>
            <person name="Cichocki N."/>
            <person name="Veneault-Fourrey C."/>
            <person name="LaButti K."/>
            <person name="Lindquist E.A."/>
            <person name="Lipzen A."/>
            <person name="Lundell T."/>
            <person name="Morin E."/>
            <person name="Murat C."/>
            <person name="Sun H."/>
            <person name="Tunlid A."/>
            <person name="Henrissat B."/>
            <person name="Grigoriev I.V."/>
            <person name="Hibbett D.S."/>
            <person name="Martin F."/>
            <person name="Nordberg H.P."/>
            <person name="Cantor M.N."/>
            <person name="Hua S.X."/>
        </authorList>
    </citation>
    <scope>NUCLEOTIDE SEQUENCE [LARGE SCALE GENOMIC DNA]</scope>
    <source>
        <strain evidence="1 2">Foug A</strain>
    </source>
</reference>
<gene>
    <name evidence="1" type="ORF">SCLCIDRAFT_272338</name>
</gene>
<dbReference type="EMBL" id="KN822124">
    <property type="protein sequence ID" value="KIM56012.1"/>
    <property type="molecule type" value="Genomic_DNA"/>
</dbReference>
<dbReference type="Proteomes" id="UP000053989">
    <property type="component" value="Unassembled WGS sequence"/>
</dbReference>
<evidence type="ECO:0000313" key="2">
    <source>
        <dbReference type="Proteomes" id="UP000053989"/>
    </source>
</evidence>
<keyword evidence="2" id="KW-1185">Reference proteome</keyword>
<proteinExistence type="predicted"/>
<dbReference type="InParanoid" id="A0A0C2ZU03"/>
<protein>
    <submittedName>
        <fullName evidence="1">Uncharacterized protein</fullName>
    </submittedName>
</protein>
<sequence length="64" mass="7043">MHSSHAQSRNVSVILPPAEQRPGIIIMSTILFLQKNDNSCPMPSTTRTIYGHLPLPVINFSDGL</sequence>
<reference evidence="2" key="2">
    <citation type="submission" date="2015-01" db="EMBL/GenBank/DDBJ databases">
        <title>Evolutionary Origins and Diversification of the Mycorrhizal Mutualists.</title>
        <authorList>
            <consortium name="DOE Joint Genome Institute"/>
            <consortium name="Mycorrhizal Genomics Consortium"/>
            <person name="Kohler A."/>
            <person name="Kuo A."/>
            <person name="Nagy L.G."/>
            <person name="Floudas D."/>
            <person name="Copeland A."/>
            <person name="Barry K.W."/>
            <person name="Cichocki N."/>
            <person name="Veneault-Fourrey C."/>
            <person name="LaButti K."/>
            <person name="Lindquist E.A."/>
            <person name="Lipzen A."/>
            <person name="Lundell T."/>
            <person name="Morin E."/>
            <person name="Murat C."/>
            <person name="Riley R."/>
            <person name="Ohm R."/>
            <person name="Sun H."/>
            <person name="Tunlid A."/>
            <person name="Henrissat B."/>
            <person name="Grigoriev I.V."/>
            <person name="Hibbett D.S."/>
            <person name="Martin F."/>
        </authorList>
    </citation>
    <scope>NUCLEOTIDE SEQUENCE [LARGE SCALE GENOMIC DNA]</scope>
    <source>
        <strain evidence="2">Foug A</strain>
    </source>
</reference>
<dbReference type="HOGENOM" id="CLU_2868896_0_0_1"/>
<evidence type="ECO:0000313" key="1">
    <source>
        <dbReference type="EMBL" id="KIM56012.1"/>
    </source>
</evidence>
<name>A0A0C2ZU03_9AGAM</name>